<evidence type="ECO:0000259" key="7">
    <source>
        <dbReference type="SMART" id="SM00385"/>
    </source>
</evidence>
<dbReference type="GO" id="GO:0051726">
    <property type="term" value="P:regulation of cell cycle"/>
    <property type="evidence" value="ECO:0007669"/>
    <property type="project" value="UniProtKB-ARBA"/>
</dbReference>
<keyword evidence="3 5" id="KW-0195">Cyclin</keyword>
<evidence type="ECO:0000256" key="6">
    <source>
        <dbReference type="SAM" id="MobiDB-lite"/>
    </source>
</evidence>
<keyword evidence="10" id="KW-1185">Reference proteome</keyword>
<dbReference type="InterPro" id="IPR004367">
    <property type="entry name" value="Cyclin_C-dom"/>
</dbReference>
<dbReference type="SMART" id="SM01332">
    <property type="entry name" value="Cyclin_C"/>
    <property type="match status" value="1"/>
</dbReference>
<keyword evidence="4" id="KW-0131">Cell cycle</keyword>
<evidence type="ECO:0000256" key="4">
    <source>
        <dbReference type="ARBA" id="ARBA00023306"/>
    </source>
</evidence>
<comment type="similarity">
    <text evidence="1 5">Belongs to the cyclin family.</text>
</comment>
<dbReference type="EMBL" id="AZGZ01000011">
    <property type="protein sequence ID" value="KZZ92229.1"/>
    <property type="molecule type" value="Genomic_DNA"/>
</dbReference>
<evidence type="ECO:0000313" key="10">
    <source>
        <dbReference type="Proteomes" id="UP000242877"/>
    </source>
</evidence>
<feature type="domain" description="Cyclin C-terminal" evidence="8">
    <location>
        <begin position="205"/>
        <end position="312"/>
    </location>
</feature>
<dbReference type="Gene3D" id="1.10.472.10">
    <property type="entry name" value="Cyclin-like"/>
    <property type="match status" value="2"/>
</dbReference>
<feature type="region of interest" description="Disordered" evidence="6">
    <location>
        <begin position="28"/>
        <end position="48"/>
    </location>
</feature>
<dbReference type="InterPro" id="IPR039361">
    <property type="entry name" value="Cyclin"/>
</dbReference>
<evidence type="ECO:0000313" key="9">
    <source>
        <dbReference type="EMBL" id="KZZ92229.1"/>
    </source>
</evidence>
<proteinExistence type="inferred from homology"/>
<dbReference type="CDD" id="cd20559">
    <property type="entry name" value="CYCLIN_ScCLN_like"/>
    <property type="match status" value="1"/>
</dbReference>
<dbReference type="GO" id="GO:0016538">
    <property type="term" value="F:cyclin-dependent protein serine/threonine kinase regulator activity"/>
    <property type="evidence" value="ECO:0007669"/>
    <property type="project" value="UniProtKB-ARBA"/>
</dbReference>
<reference evidence="9 10" key="1">
    <citation type="journal article" date="2016" name="Genome Biol. Evol.">
        <title>Divergent and convergent evolution of fungal pathogenicity.</title>
        <authorList>
            <person name="Shang Y."/>
            <person name="Xiao G."/>
            <person name="Zheng P."/>
            <person name="Cen K."/>
            <person name="Zhan S."/>
            <person name="Wang C."/>
        </authorList>
    </citation>
    <scope>NUCLEOTIDE SEQUENCE [LARGE SCALE GENOMIC DNA]</scope>
    <source>
        <strain evidence="9 10">ARSEF 7405</strain>
    </source>
</reference>
<dbReference type="PANTHER" id="PTHR10177">
    <property type="entry name" value="CYCLINS"/>
    <property type="match status" value="1"/>
</dbReference>
<evidence type="ECO:0000256" key="3">
    <source>
        <dbReference type="ARBA" id="ARBA00023127"/>
    </source>
</evidence>
<evidence type="ECO:0000256" key="1">
    <source>
        <dbReference type="ARBA" id="ARBA00008742"/>
    </source>
</evidence>
<dbReference type="InterPro" id="IPR006671">
    <property type="entry name" value="Cyclin_N"/>
</dbReference>
<organism evidence="9 10">
    <name type="scientific">Ascosphaera apis ARSEF 7405</name>
    <dbReference type="NCBI Taxonomy" id="392613"/>
    <lineage>
        <taxon>Eukaryota</taxon>
        <taxon>Fungi</taxon>
        <taxon>Dikarya</taxon>
        <taxon>Ascomycota</taxon>
        <taxon>Pezizomycotina</taxon>
        <taxon>Eurotiomycetes</taxon>
        <taxon>Eurotiomycetidae</taxon>
        <taxon>Onygenales</taxon>
        <taxon>Ascosphaeraceae</taxon>
        <taxon>Ascosphaera</taxon>
    </lineage>
</organism>
<gene>
    <name evidence="9" type="ORF">AAP_02884</name>
</gene>
<dbReference type="Proteomes" id="UP000242877">
    <property type="component" value="Unassembled WGS sequence"/>
</dbReference>
<dbReference type="Pfam" id="PF02984">
    <property type="entry name" value="Cyclin_C"/>
    <property type="match status" value="1"/>
</dbReference>
<dbReference type="OrthoDB" id="5590282at2759"/>
<name>A0A167Z6B8_9EURO</name>
<dbReference type="VEuPathDB" id="FungiDB:AAP_02884"/>
<feature type="compositionally biased region" description="Polar residues" evidence="6">
    <location>
        <begin position="28"/>
        <end position="41"/>
    </location>
</feature>
<dbReference type="InterPro" id="IPR036915">
    <property type="entry name" value="Cyclin-like_sf"/>
</dbReference>
<dbReference type="GO" id="GO:0051301">
    <property type="term" value="P:cell division"/>
    <property type="evidence" value="ECO:0007669"/>
    <property type="project" value="UniProtKB-KW"/>
</dbReference>
<feature type="domain" description="Cyclin-like" evidence="7">
    <location>
        <begin position="209"/>
        <end position="289"/>
    </location>
</feature>
<dbReference type="GO" id="GO:0044843">
    <property type="term" value="P:cell cycle G1/S phase transition"/>
    <property type="evidence" value="ECO:0007669"/>
    <property type="project" value="UniProtKB-ARBA"/>
</dbReference>
<comment type="caution">
    <text evidence="9">The sequence shown here is derived from an EMBL/GenBank/DDBJ whole genome shotgun (WGS) entry which is preliminary data.</text>
</comment>
<dbReference type="CDD" id="cd20537">
    <property type="entry name" value="CYCLIN_CCNO-like_rpt2"/>
    <property type="match status" value="1"/>
</dbReference>
<accession>A0A167Z6B8</accession>
<dbReference type="InterPro" id="IPR013763">
    <property type="entry name" value="Cyclin-like_dom"/>
</dbReference>
<evidence type="ECO:0000256" key="5">
    <source>
        <dbReference type="RuleBase" id="RU000383"/>
    </source>
</evidence>
<dbReference type="PROSITE" id="PS00292">
    <property type="entry name" value="CYCLINS"/>
    <property type="match status" value="1"/>
</dbReference>
<dbReference type="SMART" id="SM00385">
    <property type="entry name" value="CYCLIN"/>
    <property type="match status" value="2"/>
</dbReference>
<dbReference type="InterPro" id="IPR048258">
    <property type="entry name" value="Cyclins_cyclin-box"/>
</dbReference>
<evidence type="ECO:0000256" key="2">
    <source>
        <dbReference type="ARBA" id="ARBA00022618"/>
    </source>
</evidence>
<dbReference type="SUPFAM" id="SSF47954">
    <property type="entry name" value="Cyclin-like"/>
    <property type="match status" value="2"/>
</dbReference>
<sequence length="618" mass="67557">MSTAYQQQGHPAPYDQYESYFLQPAFPSQSTAPAANHNPQYAQREKERAKAIARERQYAIAEGMSRDVSDEYQDDILYHMMTMDTETLPEVESIDLQHEIEWYMRPYLLDFLIEAHTAFQLLPSTLFLTVNLLDRYCSKRIVYKKHYQLVGCAALLIAAKYGDKKDRVPTIRELKSMCCGLYDDDMFIQMEWHVLQTLGWTVGHPTVDAFLQIAVMDTPYDPEAEHLALYILEISLFHRDFVSKTSANLARSALALSRCILGRPQTDSGDWASDFDSTTLVDLSQHLMRPSQVLYRKYSSHVYSRVSKLLEAFLAKQASMSRSSSYGSTLSSTHTKSGAHIRNVANTAGNGNMNASTGNGTIMLDAANAAKLGYVAGDMIGMVGAGLATPQKNGFTNVNVTNGYLTPPITPETSDAAVAAATAAAAGGNPNSIHVNSGAGTTIPETYNRSQDGLNMDLDVNMKNLSDAEYDAVMATLLVDGGSNGPAPATSSCSGPISPTPVHNDAQPIYQFTAGSNSSAHPSIANHPQHQRLRQTIQSSGHGHAHHVSLPVPIQPTVSFPEYNPFAGQAANMNFGHTHGHASMQNNGMHQSSMIDGQYVSRQRQHSSTMSALEYTGF</sequence>
<dbReference type="AlphaFoldDB" id="A0A167Z6B8"/>
<evidence type="ECO:0000259" key="8">
    <source>
        <dbReference type="SMART" id="SM01332"/>
    </source>
</evidence>
<feature type="domain" description="Cyclin-like" evidence="7">
    <location>
        <begin position="110"/>
        <end position="196"/>
    </location>
</feature>
<dbReference type="Pfam" id="PF00134">
    <property type="entry name" value="Cyclin_N"/>
    <property type="match status" value="1"/>
</dbReference>
<dbReference type="FunFam" id="1.10.472.10:FF:000010">
    <property type="entry name" value="G1/S-specific cyclin Cln1"/>
    <property type="match status" value="1"/>
</dbReference>
<keyword evidence="2" id="KW-0132">Cell division</keyword>
<protein>
    <submittedName>
        <fullName evidence="9">G1/S-specific cyclin CLN1</fullName>
    </submittedName>
</protein>